<feature type="coiled-coil region" evidence="1">
    <location>
        <begin position="32"/>
        <end position="59"/>
    </location>
</feature>
<dbReference type="GO" id="GO:0030159">
    <property type="term" value="F:signaling receptor complex adaptor activity"/>
    <property type="evidence" value="ECO:0007669"/>
    <property type="project" value="TreeGrafter"/>
</dbReference>
<dbReference type="PANTHER" id="PTHR13886:SF4">
    <property type="entry name" value="JNK-INTERACTING PROTEIN 3"/>
    <property type="match status" value="1"/>
</dbReference>
<evidence type="ECO:0000313" key="4">
    <source>
        <dbReference type="Proteomes" id="UP000272942"/>
    </source>
</evidence>
<dbReference type="PANTHER" id="PTHR13886">
    <property type="entry name" value="JNK/SAPK-ASSOCIATED PROTEIN"/>
    <property type="match status" value="1"/>
</dbReference>
<dbReference type="Proteomes" id="UP000272942">
    <property type="component" value="Unassembled WGS sequence"/>
</dbReference>
<reference evidence="5" key="1">
    <citation type="submission" date="2016-06" db="UniProtKB">
        <authorList>
            <consortium name="WormBaseParasite"/>
        </authorList>
    </citation>
    <scope>IDENTIFICATION</scope>
</reference>
<feature type="region of interest" description="Disordered" evidence="2">
    <location>
        <begin position="160"/>
        <end position="184"/>
    </location>
</feature>
<accession>A0A183B0S8</accession>
<dbReference type="GO" id="GO:0005737">
    <property type="term" value="C:cytoplasm"/>
    <property type="evidence" value="ECO:0007669"/>
    <property type="project" value="TreeGrafter"/>
</dbReference>
<organism evidence="5">
    <name type="scientific">Echinostoma caproni</name>
    <dbReference type="NCBI Taxonomy" id="27848"/>
    <lineage>
        <taxon>Eukaryota</taxon>
        <taxon>Metazoa</taxon>
        <taxon>Spiralia</taxon>
        <taxon>Lophotrochozoa</taxon>
        <taxon>Platyhelminthes</taxon>
        <taxon>Trematoda</taxon>
        <taxon>Digenea</taxon>
        <taxon>Plagiorchiida</taxon>
        <taxon>Echinostomata</taxon>
        <taxon>Echinostomatoidea</taxon>
        <taxon>Echinostomatidae</taxon>
        <taxon>Echinostoma</taxon>
    </lineage>
</organism>
<protein>
    <submittedName>
        <fullName evidence="5">CCDC92 domain-containing protein</fullName>
    </submittedName>
</protein>
<dbReference type="WBParaSite" id="ECPE_0001285001-mRNA-1">
    <property type="protein sequence ID" value="ECPE_0001285001-mRNA-1"/>
    <property type="gene ID" value="ECPE_0001285001"/>
</dbReference>
<dbReference type="GO" id="GO:0019894">
    <property type="term" value="F:kinesin binding"/>
    <property type="evidence" value="ECO:0007669"/>
    <property type="project" value="TreeGrafter"/>
</dbReference>
<sequence length="184" mass="20876">MRPFGVILQFLYPCSSENLRLSSERNVLVTNSTSMVLRIKELEQQCRRLRQDLENVDLREKFGNSNGLAQAILTHRNGSKEQLCELQDAIRWTGALKAEQMELQQRQMAQRSGGPRKRSRIWALFAKLFTPKNHENGSAEPQDTVHSSVIYEARADGHTDSCIISPKTVGSESEPVLREPSQPE</sequence>
<evidence type="ECO:0000313" key="5">
    <source>
        <dbReference type="WBParaSite" id="ECPE_0001285001-mRNA-1"/>
    </source>
</evidence>
<evidence type="ECO:0000313" key="3">
    <source>
        <dbReference type="EMBL" id="VDP90084.1"/>
    </source>
</evidence>
<name>A0A183B0S8_9TREM</name>
<dbReference type="GO" id="GO:0016192">
    <property type="term" value="P:vesicle-mediated transport"/>
    <property type="evidence" value="ECO:0007669"/>
    <property type="project" value="TreeGrafter"/>
</dbReference>
<proteinExistence type="predicted"/>
<dbReference type="GO" id="GO:0005078">
    <property type="term" value="F:MAP-kinase scaffold activity"/>
    <property type="evidence" value="ECO:0007669"/>
    <property type="project" value="InterPro"/>
</dbReference>
<keyword evidence="1" id="KW-0175">Coiled coil</keyword>
<gene>
    <name evidence="3" type="ORF">ECPE_LOCUS12812</name>
</gene>
<dbReference type="AlphaFoldDB" id="A0A183B0S8"/>
<reference evidence="3 4" key="2">
    <citation type="submission" date="2018-11" db="EMBL/GenBank/DDBJ databases">
        <authorList>
            <consortium name="Pathogen Informatics"/>
        </authorList>
    </citation>
    <scope>NUCLEOTIDE SEQUENCE [LARGE SCALE GENOMIC DNA]</scope>
    <source>
        <strain evidence="3 4">Egypt</strain>
    </source>
</reference>
<evidence type="ECO:0000256" key="1">
    <source>
        <dbReference type="SAM" id="Coils"/>
    </source>
</evidence>
<evidence type="ECO:0000256" key="2">
    <source>
        <dbReference type="SAM" id="MobiDB-lite"/>
    </source>
</evidence>
<dbReference type="EMBL" id="UZAN01053674">
    <property type="protein sequence ID" value="VDP90084.1"/>
    <property type="molecule type" value="Genomic_DNA"/>
</dbReference>
<keyword evidence="4" id="KW-1185">Reference proteome</keyword>
<dbReference type="InterPro" id="IPR039911">
    <property type="entry name" value="JIP3/JIP4"/>
</dbReference>